<evidence type="ECO:0000313" key="3">
    <source>
        <dbReference type="EMBL" id="MCO6160545.1"/>
    </source>
</evidence>
<evidence type="ECO:0000313" key="4">
    <source>
        <dbReference type="Proteomes" id="UP001523401"/>
    </source>
</evidence>
<feature type="domain" description="CobE/GbiG C-terminal" evidence="2">
    <location>
        <begin position="5"/>
        <end position="118"/>
    </location>
</feature>
<dbReference type="EMBL" id="JAMXQU010000008">
    <property type="protein sequence ID" value="MCO6160545.1"/>
    <property type="molecule type" value="Genomic_DNA"/>
</dbReference>
<dbReference type="InterPro" id="IPR036518">
    <property type="entry name" value="CobE/GbiG_C_sf"/>
</dbReference>
<evidence type="ECO:0000256" key="1">
    <source>
        <dbReference type="SAM" id="MobiDB-lite"/>
    </source>
</evidence>
<dbReference type="Proteomes" id="UP001523401">
    <property type="component" value="Unassembled WGS sequence"/>
</dbReference>
<protein>
    <submittedName>
        <fullName evidence="3">Cobalamin biosynthesis protein</fullName>
    </submittedName>
</protein>
<feature type="region of interest" description="Disordered" evidence="1">
    <location>
        <begin position="126"/>
        <end position="151"/>
    </location>
</feature>
<dbReference type="Pfam" id="PF01890">
    <property type="entry name" value="CbiG_C"/>
    <property type="match status" value="1"/>
</dbReference>
<proteinExistence type="predicted"/>
<name>A0ABT1CI59_9PROT</name>
<dbReference type="Gene3D" id="3.30.420.180">
    <property type="entry name" value="CobE/GbiG C-terminal domain"/>
    <property type="match status" value="1"/>
</dbReference>
<sequence length="151" mass="15375">MIMGGLGCRLEASPEAMIDVVSRAIDQWGLPQGFAVPPFRQNHAAVQAVARVFSLPVTVVDLLALASAQPRCLTHSERARVTMGFGSIAEGCALAILGPQSQLLGARLAGEGVTCAFAMIGNAQPNGQASGNPSQNSSGSSIGHSTGYAGV</sequence>
<evidence type="ECO:0000259" key="2">
    <source>
        <dbReference type="Pfam" id="PF01890"/>
    </source>
</evidence>
<keyword evidence="4" id="KW-1185">Reference proteome</keyword>
<comment type="caution">
    <text evidence="3">The sequence shown here is derived from an EMBL/GenBank/DDBJ whole genome shotgun (WGS) entry which is preliminary data.</text>
</comment>
<dbReference type="SUPFAM" id="SSF159664">
    <property type="entry name" value="CobE/GbiG C-terminal domain-like"/>
    <property type="match status" value="1"/>
</dbReference>
<organism evidence="3 4">
    <name type="scientific">Asaia lannensis NBRC 102526</name>
    <dbReference type="NCBI Taxonomy" id="1307926"/>
    <lineage>
        <taxon>Bacteria</taxon>
        <taxon>Pseudomonadati</taxon>
        <taxon>Pseudomonadota</taxon>
        <taxon>Alphaproteobacteria</taxon>
        <taxon>Acetobacterales</taxon>
        <taxon>Acetobacteraceae</taxon>
        <taxon>Asaia</taxon>
    </lineage>
</organism>
<accession>A0ABT1CI59</accession>
<dbReference type="RefSeq" id="WP_252849615.1">
    <property type="nucleotide sequence ID" value="NZ_BAPW01000004.1"/>
</dbReference>
<dbReference type="InterPro" id="IPR002750">
    <property type="entry name" value="CobE/GbiG_C"/>
</dbReference>
<gene>
    <name evidence="3" type="ORF">NF685_10945</name>
</gene>
<reference evidence="3 4" key="1">
    <citation type="submission" date="2022-06" db="EMBL/GenBank/DDBJ databases">
        <title>Whole-genome of Asaia lannensis strain LMG 27011T.</title>
        <authorList>
            <person name="Sombolestani A."/>
        </authorList>
    </citation>
    <scope>NUCLEOTIDE SEQUENCE [LARGE SCALE GENOMIC DNA]</scope>
    <source>
        <strain evidence="3 4">NBRC 102526</strain>
    </source>
</reference>